<evidence type="ECO:0000259" key="3">
    <source>
        <dbReference type="PROSITE" id="PS51186"/>
    </source>
</evidence>
<sequence>MLQLQMDALTDGAVIALLNEHRQQMQRYSPAESIHALDEAAIRQPEVTFWSVRDGDTIAGCGALKALNDKHGEIKSMKTSEHFLRQGVAAQILDAIIAEARQRGYQRLSLETGTHEAFLPAIRLYQRAGFIDCEPFADYQPDPHSRFLSLTLS</sequence>
<keyword evidence="1 4" id="KW-0808">Transferase</keyword>
<dbReference type="PANTHER" id="PTHR43877">
    <property type="entry name" value="AMINOALKYLPHOSPHONATE N-ACETYLTRANSFERASE-RELATED-RELATED"/>
    <property type="match status" value="1"/>
</dbReference>
<evidence type="ECO:0000256" key="1">
    <source>
        <dbReference type="ARBA" id="ARBA00022679"/>
    </source>
</evidence>
<dbReference type="Pfam" id="PF00583">
    <property type="entry name" value="Acetyltransf_1"/>
    <property type="match status" value="1"/>
</dbReference>
<dbReference type="SUPFAM" id="SSF55729">
    <property type="entry name" value="Acyl-CoA N-acyltransferases (Nat)"/>
    <property type="match status" value="1"/>
</dbReference>
<dbReference type="GO" id="GO:0016747">
    <property type="term" value="F:acyltransferase activity, transferring groups other than amino-acyl groups"/>
    <property type="evidence" value="ECO:0007669"/>
    <property type="project" value="InterPro"/>
</dbReference>
<dbReference type="OrthoDB" id="9803233at2"/>
<dbReference type="AlphaFoldDB" id="A4BCR2"/>
<evidence type="ECO:0000313" key="5">
    <source>
        <dbReference type="Proteomes" id="UP000005953"/>
    </source>
</evidence>
<dbReference type="RefSeq" id="WP_008045610.1">
    <property type="nucleotide sequence ID" value="NZ_CH724152.1"/>
</dbReference>
<dbReference type="InterPro" id="IPR000182">
    <property type="entry name" value="GNAT_dom"/>
</dbReference>
<proteinExistence type="predicted"/>
<evidence type="ECO:0000256" key="2">
    <source>
        <dbReference type="ARBA" id="ARBA00023315"/>
    </source>
</evidence>
<dbReference type="PANTHER" id="PTHR43877:SF5">
    <property type="entry name" value="BLL8307 PROTEIN"/>
    <property type="match status" value="1"/>
</dbReference>
<feature type="domain" description="N-acetyltransferase" evidence="3">
    <location>
        <begin position="4"/>
        <end position="153"/>
    </location>
</feature>
<keyword evidence="5" id="KW-1185">Reference proteome</keyword>
<dbReference type="Gene3D" id="3.40.630.30">
    <property type="match status" value="1"/>
</dbReference>
<protein>
    <submittedName>
        <fullName evidence="4">Acetyltransferase, GNAT family protein</fullName>
    </submittedName>
</protein>
<name>A4BCR2_9GAMM</name>
<dbReference type="HOGENOM" id="CLU_013985_11_8_6"/>
<keyword evidence="2" id="KW-0012">Acyltransferase</keyword>
<dbReference type="InterPro" id="IPR050832">
    <property type="entry name" value="Bact_Acetyltransf"/>
</dbReference>
<dbReference type="CDD" id="cd04301">
    <property type="entry name" value="NAT_SF"/>
    <property type="match status" value="1"/>
</dbReference>
<dbReference type="STRING" id="314283.MED297_07896"/>
<dbReference type="InterPro" id="IPR016181">
    <property type="entry name" value="Acyl_CoA_acyltransferase"/>
</dbReference>
<evidence type="ECO:0000313" key="4">
    <source>
        <dbReference type="EMBL" id="EAR09994.1"/>
    </source>
</evidence>
<comment type="caution">
    <text evidence="4">The sequence shown here is derived from an EMBL/GenBank/DDBJ whole genome shotgun (WGS) entry which is preliminary data.</text>
</comment>
<dbReference type="EMBL" id="AAOE01000006">
    <property type="protein sequence ID" value="EAR09994.1"/>
    <property type="molecule type" value="Genomic_DNA"/>
</dbReference>
<reference evidence="4 5" key="1">
    <citation type="submission" date="2006-02" db="EMBL/GenBank/DDBJ databases">
        <authorList>
            <person name="Pinhassi J."/>
            <person name="Pedros-Alio C."/>
            <person name="Ferriera S."/>
            <person name="Johnson J."/>
            <person name="Kravitz S."/>
            <person name="Halpern A."/>
            <person name="Remington K."/>
            <person name="Beeson K."/>
            <person name="Tran B."/>
            <person name="Rogers Y.-H."/>
            <person name="Friedman R."/>
            <person name="Venter J.C."/>
        </authorList>
    </citation>
    <scope>NUCLEOTIDE SEQUENCE [LARGE SCALE GENOMIC DNA]</scope>
    <source>
        <strain evidence="4 5">MED297</strain>
    </source>
</reference>
<dbReference type="Proteomes" id="UP000005953">
    <property type="component" value="Unassembled WGS sequence"/>
</dbReference>
<organism evidence="4 5">
    <name type="scientific">Reinekea blandensis MED297</name>
    <dbReference type="NCBI Taxonomy" id="314283"/>
    <lineage>
        <taxon>Bacteria</taxon>
        <taxon>Pseudomonadati</taxon>
        <taxon>Pseudomonadota</taxon>
        <taxon>Gammaproteobacteria</taxon>
        <taxon>Oceanospirillales</taxon>
        <taxon>Saccharospirillaceae</taxon>
        <taxon>Reinekea</taxon>
    </lineage>
</organism>
<dbReference type="PROSITE" id="PS51186">
    <property type="entry name" value="GNAT"/>
    <property type="match status" value="1"/>
</dbReference>
<accession>A4BCR2</accession>
<gene>
    <name evidence="4" type="ORF">MED297_07896</name>
</gene>